<evidence type="ECO:0000313" key="3">
    <source>
        <dbReference type="EMBL" id="MBR8826363.1"/>
    </source>
</evidence>
<keyword evidence="1" id="KW-0732">Signal</keyword>
<evidence type="ECO:0000256" key="1">
    <source>
        <dbReference type="SAM" id="SignalP"/>
    </source>
</evidence>
<dbReference type="EMBL" id="JADQBC010000001">
    <property type="protein sequence ID" value="MBR8826363.1"/>
    <property type="molecule type" value="Genomic_DNA"/>
</dbReference>
<dbReference type="SUPFAM" id="SSF51126">
    <property type="entry name" value="Pectin lyase-like"/>
    <property type="match status" value="9"/>
</dbReference>
<proteinExistence type="predicted"/>
<reference evidence="3" key="1">
    <citation type="submission" date="2021-02" db="EMBL/GenBank/DDBJ databases">
        <title>Metagenome analyses of Stigonema ocellatum DSM 106950, Chlorogloea purpurea SAG 13.99 and Gomphosphaeria aponina DSM 107014.</title>
        <authorList>
            <person name="Marter P."/>
            <person name="Huang S."/>
        </authorList>
    </citation>
    <scope>NUCLEOTIDE SEQUENCE</scope>
    <source>
        <strain evidence="3">JP213</strain>
    </source>
</reference>
<name>A0A941JNK8_9CHRO</name>
<feature type="chain" id="PRO_5037166418" evidence="1">
    <location>
        <begin position="33"/>
        <end position="1400"/>
    </location>
</feature>
<accession>A0A941JNK8</accession>
<dbReference type="SMART" id="SM00912">
    <property type="entry name" value="Haemagg_act"/>
    <property type="match status" value="1"/>
</dbReference>
<feature type="signal peptide" evidence="1">
    <location>
        <begin position="1"/>
        <end position="32"/>
    </location>
</feature>
<sequence length="1400" mass="139329">MLKTLLVKVKTIAMIPSCVIVFHLLAGNPVKAQITPDGTIPTAVERNENIVEITGGTAAGTNLFHSFQEFSIPEGIEAYFNNSENIANIISRVTGGDVSLLEGRLSANGLANVILLNPAGFQMNGFTLNIGGDFLATTADTLVFEDGTQFGTNPENPVNLTVNVPLGIQWNGQSAAPILINNSTLQLPDGRLMTIVGGEVVVTNSRLAAPGGRVEIGGIATAGLVEIGEAGALIFPEEGARADVSLTNSSLDVSAEQGGNIGVYSNNLNLEKSTIQSGIAENLGNPEAVAGDVTLNALGKIELNQSFIINNVGEGAVGNAGNIAIEAASLAVVNGGQILASTWGQGNAGKIVINVDDDLVLDDGRSDLFTGISARVNQAGKGNGGSVEINTNSLEIVNGARILTDAAGIGKAGNIAINAQETIRIDGTGGESEISSSGVGAVSEAGDVEIGTGSLAVLNGGAISVSTFGQGNGGNIIVNAEGLVEVAGGASGIFNVLANKAIGNAGNIEINAQNLAVVDGGQILASTSGEGNAGNILINANDGVILDNANSDLLTISASVSKKATGNAGDININTNSLEVMNGARIVTDTAGKGDSGIITIQAENVKFTGDFSGASSDVQAGGVGAAQGVVINTNSLEISKGAVISASTFGMGNAGSIIINANNNVLVNGEGSEGFTGIASAVEIPGVGDGGGVRIKATNLEILNGGIISASTLGEGNAGEIIINGTGKIFLESSRIENSVARSGAGAAGNITINGENLALNNNSVIRSGTGGKGDGGDVKINTAETVAINNSNITTTVSSTAIGNAGDIEITTANAEIFNGGQVNASTRGIGDAGDITINAAQRFVIRDNSFINSTIAREGKGNGGIIEINTASLELLNRGEIFNRSIGLGDGGGIIINATNNGNGKVVIDGADENGVPSIISTAAGTSKATSNAAGNAGPIRITTDSFEVLNGGIISTLTNKEGNAGNIQIEASQGVVFEGERVQSEGRIFSSAATSSVENEGRGNAGNIEINAPRVTLFKGGILSAKTQGEGDGGNIIINAPNEVVIDGTTSDGIPSQIAAEVAREAIGNAGNIEITTSTLKVVNGSQINANTLGRGNAGKISINATENVVFAGGRELTNSEGETIFQGSAATSSVGVTGKGDAGDIEINAFRLELLRGGILATRTFGAGNGGKIILNATENVVIDGARNGAGALTQVVSEARINSQGKSGNIELNAANLEVVNGARINANAAGIGDGGNIKITATENLAFDNANITSALTTKEAVGDAGAVTIDGANIRIINNSQILTSTEGQGAAGAVEIIATETVDLSESNIESAVAAGAIGAAGNITIQAANLAAENAKISSSAIGAGAAGSVNLAANSGLKIGNTQVESQAGIGAGNAGSVTVNAPTVTVSN</sequence>
<evidence type="ECO:0000259" key="2">
    <source>
        <dbReference type="SMART" id="SM00912"/>
    </source>
</evidence>
<dbReference type="NCBIfam" id="TIGR01901">
    <property type="entry name" value="adhes_NPXG"/>
    <property type="match status" value="1"/>
</dbReference>
<protein>
    <submittedName>
        <fullName evidence="3">Filamentous hemagglutinin N-terminal domain-containing protein</fullName>
    </submittedName>
</protein>
<feature type="non-terminal residue" evidence="3">
    <location>
        <position position="1400"/>
    </location>
</feature>
<gene>
    <name evidence="3" type="ORF">DSM107014_00415</name>
</gene>
<comment type="caution">
    <text evidence="3">The sequence shown here is derived from an EMBL/GenBank/DDBJ whole genome shotgun (WGS) entry which is preliminary data.</text>
</comment>
<dbReference type="InterPro" id="IPR008638">
    <property type="entry name" value="FhaB/CdiA-like_TPS"/>
</dbReference>
<dbReference type="Pfam" id="PF05860">
    <property type="entry name" value="TPS"/>
    <property type="match status" value="1"/>
</dbReference>
<dbReference type="InterPro" id="IPR011050">
    <property type="entry name" value="Pectin_lyase_fold/virulence"/>
</dbReference>
<dbReference type="Proteomes" id="UP000767446">
    <property type="component" value="Unassembled WGS sequence"/>
</dbReference>
<feature type="domain" description="Filamentous haemagglutinin FhaB/tRNA nuclease CdiA-like TPS" evidence="2">
    <location>
        <begin position="35"/>
        <end position="145"/>
    </location>
</feature>
<organism evidence="3 4">
    <name type="scientific">Gomphosphaeria aponina SAG 52.96 = DSM 107014</name>
    <dbReference type="NCBI Taxonomy" id="1521640"/>
    <lineage>
        <taxon>Bacteria</taxon>
        <taxon>Bacillati</taxon>
        <taxon>Cyanobacteriota</taxon>
        <taxon>Cyanophyceae</taxon>
        <taxon>Oscillatoriophycideae</taxon>
        <taxon>Chroococcales</taxon>
        <taxon>Gomphosphaeriaceae</taxon>
        <taxon>Gomphosphaeria</taxon>
    </lineage>
</organism>
<evidence type="ECO:0000313" key="4">
    <source>
        <dbReference type="Proteomes" id="UP000767446"/>
    </source>
</evidence>
<dbReference type="Gene3D" id="2.160.20.10">
    <property type="entry name" value="Single-stranded right-handed beta-helix, Pectin lyase-like"/>
    <property type="match status" value="4"/>
</dbReference>
<dbReference type="InterPro" id="IPR012334">
    <property type="entry name" value="Pectin_lyas_fold"/>
</dbReference>